<dbReference type="Proteomes" id="UP001362999">
    <property type="component" value="Unassembled WGS sequence"/>
</dbReference>
<evidence type="ECO:0000313" key="2">
    <source>
        <dbReference type="EMBL" id="KAK7017322.1"/>
    </source>
</evidence>
<reference evidence="2 3" key="1">
    <citation type="journal article" date="2024" name="J Genomics">
        <title>Draft genome sequencing and assembly of Favolaschia claudopus CIRM-BRFM 2984 isolated from oak limbs.</title>
        <authorList>
            <person name="Navarro D."/>
            <person name="Drula E."/>
            <person name="Chaduli D."/>
            <person name="Cazenave R."/>
            <person name="Ahrendt S."/>
            <person name="Wang J."/>
            <person name="Lipzen A."/>
            <person name="Daum C."/>
            <person name="Barry K."/>
            <person name="Grigoriev I.V."/>
            <person name="Favel A."/>
            <person name="Rosso M.N."/>
            <person name="Martin F."/>
        </authorList>
    </citation>
    <scope>NUCLEOTIDE SEQUENCE [LARGE SCALE GENOMIC DNA]</scope>
    <source>
        <strain evidence="2 3">CIRM-BRFM 2984</strain>
    </source>
</reference>
<evidence type="ECO:0008006" key="4">
    <source>
        <dbReference type="Google" id="ProtNLM"/>
    </source>
</evidence>
<comment type="caution">
    <text evidence="2">The sequence shown here is derived from an EMBL/GenBank/DDBJ whole genome shotgun (WGS) entry which is preliminary data.</text>
</comment>
<evidence type="ECO:0000256" key="1">
    <source>
        <dbReference type="SAM" id="SignalP"/>
    </source>
</evidence>
<keyword evidence="3" id="KW-1185">Reference proteome</keyword>
<dbReference type="AlphaFoldDB" id="A0AAW0AXN2"/>
<keyword evidence="1" id="KW-0732">Signal</keyword>
<feature type="signal peptide" evidence="1">
    <location>
        <begin position="1"/>
        <end position="32"/>
    </location>
</feature>
<protein>
    <recommendedName>
        <fullName evidence="4">Transmembrane protein</fullName>
    </recommendedName>
</protein>
<dbReference type="EMBL" id="JAWWNJ010000048">
    <property type="protein sequence ID" value="KAK7017322.1"/>
    <property type="molecule type" value="Genomic_DNA"/>
</dbReference>
<organism evidence="2 3">
    <name type="scientific">Favolaschia claudopus</name>
    <dbReference type="NCBI Taxonomy" id="2862362"/>
    <lineage>
        <taxon>Eukaryota</taxon>
        <taxon>Fungi</taxon>
        <taxon>Dikarya</taxon>
        <taxon>Basidiomycota</taxon>
        <taxon>Agaricomycotina</taxon>
        <taxon>Agaricomycetes</taxon>
        <taxon>Agaricomycetidae</taxon>
        <taxon>Agaricales</taxon>
        <taxon>Marasmiineae</taxon>
        <taxon>Mycenaceae</taxon>
        <taxon>Favolaschia</taxon>
    </lineage>
</organism>
<accession>A0AAW0AXN2</accession>
<evidence type="ECO:0000313" key="3">
    <source>
        <dbReference type="Proteomes" id="UP001362999"/>
    </source>
</evidence>
<sequence length="239" mass="26913">MTSVGALVCAPFASRLLRLPLYLLIDLQESEAELVQTLLFYVFISFTSDSLRLRDAQPLSDTRMRGDACWQTGGRSVILGGWMGCPGAPWNWARSGRADAFPLFIPFVAELQSFDKRGKWRASIGCPSASRNEEGRALAAVTFTQVEGGKDERVILSCLRFHTRLREQQEMPFGANSLLIHALKRMQRVRFMFRVLHSVLGFRFSAPRSILESPSSTRVGYRLKESGNLALIESFDQEF</sequence>
<gene>
    <name evidence="2" type="ORF">R3P38DRAFT_2785012</name>
</gene>
<proteinExistence type="predicted"/>
<feature type="chain" id="PRO_5043821829" description="Transmembrane protein" evidence="1">
    <location>
        <begin position="33"/>
        <end position="239"/>
    </location>
</feature>
<name>A0AAW0AXN2_9AGAR</name>